<organism>
    <name type="scientific">Pediculus humanus subsp. corporis</name>
    <name type="common">Body louse</name>
    <dbReference type="NCBI Taxonomy" id="121224"/>
    <lineage>
        <taxon>Eukaryota</taxon>
        <taxon>Metazoa</taxon>
        <taxon>Ecdysozoa</taxon>
        <taxon>Arthropoda</taxon>
        <taxon>Hexapoda</taxon>
        <taxon>Insecta</taxon>
        <taxon>Pterygota</taxon>
        <taxon>Neoptera</taxon>
        <taxon>Paraneoptera</taxon>
        <taxon>Psocodea</taxon>
        <taxon>Troctomorpha</taxon>
        <taxon>Phthiraptera</taxon>
        <taxon>Anoplura</taxon>
        <taxon>Pediculidae</taxon>
        <taxon>Pediculus</taxon>
    </lineage>
</organism>
<sequence>MSVQGFQQVLQGPFANYLQASSHIGGVVAEHAKIVHEAFQAQLQYLSLAAQSSKPSQPEETKLLQPTSQKIEAIQSFREKHRTSEFFNHLSAISESIPALGWVVVSPAPGPFVKEMNDAGQFFTNRVLKEWKEKDKIHVDWTKAWVQTLSELQAFVKQYHTTGLVWGGTNPPKVSGNAPPPPPGGSVPLPPPMLDLLGDGAPTMNAGQDRSALFAEINQGENITRNLKRVTPEMQTHKNPAMRAGPAPFKPPPPVSIQNQTPRPFKATSPPEKPARFGREGKKWFIEYQKGNHQLVVDNAEMNNVVYAFKCTDSTLVVKGKINSIFLDSCKKTAVVFDSVVSSIEFVNCQSVQMQVLGAVPTISIDKTDGCQIYLSQDSLNVEIVSSKSSEMNVLVPTGTGDFKEFPVPEQFKTTVSKQGLTTTAVESKG</sequence>
<dbReference type="GO" id="GO:0000902">
    <property type="term" value="P:cell morphogenesis"/>
    <property type="evidence" value="ECO:0007669"/>
    <property type="project" value="TreeGrafter"/>
</dbReference>
<dbReference type="HOGENOM" id="CLU_015780_1_0_1"/>
<dbReference type="Proteomes" id="UP000009046">
    <property type="component" value="Unassembled WGS sequence"/>
</dbReference>
<dbReference type="InterPro" id="IPR006599">
    <property type="entry name" value="CARP_motif"/>
</dbReference>
<evidence type="ECO:0000313" key="7">
    <source>
        <dbReference type="EnsemblMetazoa" id="PHUM428000-PA"/>
    </source>
</evidence>
<evidence type="ECO:0000313" key="6">
    <source>
        <dbReference type="EMBL" id="EEB16585.1"/>
    </source>
</evidence>
<dbReference type="FunCoup" id="E0VT79">
    <property type="interactions" value="1047"/>
</dbReference>
<dbReference type="GO" id="GO:0008179">
    <property type="term" value="F:adenylate cyclase binding"/>
    <property type="evidence" value="ECO:0007669"/>
    <property type="project" value="TreeGrafter"/>
</dbReference>
<feature type="domain" description="C-CAP/cofactor C-like" evidence="5">
    <location>
        <begin position="270"/>
        <end position="408"/>
    </location>
</feature>
<evidence type="ECO:0000313" key="8">
    <source>
        <dbReference type="Proteomes" id="UP000009046"/>
    </source>
</evidence>
<dbReference type="Pfam" id="PF21938">
    <property type="entry name" value="CAP_N"/>
    <property type="match status" value="1"/>
</dbReference>
<reference evidence="7" key="3">
    <citation type="submission" date="2020-05" db="UniProtKB">
        <authorList>
            <consortium name="EnsemblMetazoa"/>
        </authorList>
    </citation>
    <scope>IDENTIFICATION</scope>
    <source>
        <strain evidence="7">USDA</strain>
    </source>
</reference>
<dbReference type="GO" id="GO:0003779">
    <property type="term" value="F:actin binding"/>
    <property type="evidence" value="ECO:0007669"/>
    <property type="project" value="InterPro"/>
</dbReference>
<dbReference type="InterPro" id="IPR001837">
    <property type="entry name" value="Adenylate_cyclase-assoc_CAP"/>
</dbReference>
<accession>E0VT79</accession>
<dbReference type="SMART" id="SM00673">
    <property type="entry name" value="CARP"/>
    <property type="match status" value="2"/>
</dbReference>
<keyword evidence="4" id="KW-0472">Membrane</keyword>
<dbReference type="EnsemblMetazoa" id="PHUM428000-RA">
    <property type="protein sequence ID" value="PHUM428000-PA"/>
    <property type="gene ID" value="PHUM428000"/>
</dbReference>
<evidence type="ECO:0000256" key="1">
    <source>
        <dbReference type="ARBA" id="ARBA00004202"/>
    </source>
</evidence>
<gene>
    <name evidence="7" type="primary">8230123</name>
    <name evidence="6" type="ORF">Phum_PHUM428000</name>
</gene>
<dbReference type="InterPro" id="IPR013912">
    <property type="entry name" value="Adenylate_cyclase-assoc_CAP_C"/>
</dbReference>
<evidence type="ECO:0000256" key="3">
    <source>
        <dbReference type="ARBA" id="ARBA00022475"/>
    </source>
</evidence>
<dbReference type="SUPFAM" id="SSF101278">
    <property type="entry name" value="N-terminal domain of adenylylcyclase associated protein, CAP"/>
    <property type="match status" value="1"/>
</dbReference>
<dbReference type="PROSITE" id="PS01089">
    <property type="entry name" value="CAP_2"/>
    <property type="match status" value="1"/>
</dbReference>
<dbReference type="Gene3D" id="2.160.20.70">
    <property type="match status" value="1"/>
</dbReference>
<dbReference type="STRING" id="121224.E0VT79"/>
<dbReference type="PANTHER" id="PTHR10652:SF0">
    <property type="entry name" value="ADENYLYL CYCLASE-ASSOCIATED PROTEIN"/>
    <property type="match status" value="1"/>
</dbReference>
<comment type="subcellular location">
    <subcellularLocation>
        <location evidence="1">Cell membrane</location>
        <topology evidence="1">Peripheral membrane protein</topology>
    </subcellularLocation>
</comment>
<protein>
    <submittedName>
        <fullName evidence="6">Adenylyl cyclase-associated protein, putative</fullName>
    </submittedName>
</protein>
<dbReference type="VEuPathDB" id="VectorBase:PHUM428000"/>
<evidence type="ECO:0000256" key="2">
    <source>
        <dbReference type="ARBA" id="ARBA00007659"/>
    </source>
</evidence>
<dbReference type="FunFam" id="2.160.20.70:FF:000001">
    <property type="entry name" value="Adenylyl cyclase-associated protein"/>
    <property type="match status" value="1"/>
</dbReference>
<reference evidence="6" key="2">
    <citation type="submission" date="2007-04" db="EMBL/GenBank/DDBJ databases">
        <title>The genome of the human body louse.</title>
        <authorList>
            <consortium name="The Human Body Louse Genome Consortium"/>
            <person name="Kirkness E."/>
            <person name="Walenz B."/>
            <person name="Hass B."/>
            <person name="Bruggner R."/>
            <person name="Strausberg R."/>
        </authorList>
    </citation>
    <scope>NUCLEOTIDE SEQUENCE</scope>
    <source>
        <strain evidence="6">USDA</strain>
    </source>
</reference>
<dbReference type="CTD" id="8230123"/>
<dbReference type="InterPro" id="IPR016098">
    <property type="entry name" value="CAP/MinC_C"/>
</dbReference>
<dbReference type="FunFam" id="1.25.40.330:FF:000001">
    <property type="entry name" value="Adenylyl cyclase-associated protein"/>
    <property type="match status" value="1"/>
</dbReference>
<reference evidence="6" key="1">
    <citation type="submission" date="2007-04" db="EMBL/GenBank/DDBJ databases">
        <title>Annotation of Pediculus humanus corporis strain USDA.</title>
        <authorList>
            <person name="Kirkness E."/>
            <person name="Hannick L."/>
            <person name="Hass B."/>
            <person name="Bruggner R."/>
            <person name="Lawson D."/>
            <person name="Bidwell S."/>
            <person name="Joardar V."/>
            <person name="Caler E."/>
            <person name="Walenz B."/>
            <person name="Inman J."/>
            <person name="Schobel S."/>
            <person name="Galinsky K."/>
            <person name="Amedeo P."/>
            <person name="Strausberg R."/>
        </authorList>
    </citation>
    <scope>NUCLEOTIDE SEQUENCE</scope>
    <source>
        <strain evidence="6">USDA</strain>
    </source>
</reference>
<dbReference type="InterPro" id="IPR036223">
    <property type="entry name" value="CAP_C_sf"/>
</dbReference>
<dbReference type="PROSITE" id="PS51329">
    <property type="entry name" value="C_CAP_COFACTOR_C"/>
    <property type="match status" value="1"/>
</dbReference>
<dbReference type="eggNOG" id="KOG2675">
    <property type="taxonomic scope" value="Eukaryota"/>
</dbReference>
<keyword evidence="3" id="KW-1003">Cell membrane</keyword>
<dbReference type="OMA" id="KSQQTHK"/>
<dbReference type="RefSeq" id="XP_002429323.1">
    <property type="nucleotide sequence ID" value="XM_002429278.1"/>
</dbReference>
<name>E0VT79_PEDHC</name>
<dbReference type="InParanoid" id="E0VT79"/>
<dbReference type="GO" id="GO:0005737">
    <property type="term" value="C:cytoplasm"/>
    <property type="evidence" value="ECO:0007669"/>
    <property type="project" value="TreeGrafter"/>
</dbReference>
<dbReference type="GO" id="GO:0019933">
    <property type="term" value="P:cAMP-mediated signaling"/>
    <property type="evidence" value="ECO:0007669"/>
    <property type="project" value="TreeGrafter"/>
</dbReference>
<dbReference type="Pfam" id="PF08603">
    <property type="entry name" value="CAP_C"/>
    <property type="match status" value="1"/>
</dbReference>
<dbReference type="InterPro" id="IPR053950">
    <property type="entry name" value="CAP_N"/>
</dbReference>
<dbReference type="PANTHER" id="PTHR10652">
    <property type="entry name" value="ADENYLYL CYCLASE-ASSOCIATED PROTEIN"/>
    <property type="match status" value="1"/>
</dbReference>
<dbReference type="GO" id="GO:0007015">
    <property type="term" value="P:actin filament organization"/>
    <property type="evidence" value="ECO:0007669"/>
    <property type="project" value="TreeGrafter"/>
</dbReference>
<dbReference type="EMBL" id="DS235760">
    <property type="protein sequence ID" value="EEB16585.1"/>
    <property type="molecule type" value="Genomic_DNA"/>
</dbReference>
<evidence type="ECO:0000259" key="5">
    <source>
        <dbReference type="PROSITE" id="PS51329"/>
    </source>
</evidence>
<comment type="similarity">
    <text evidence="2">Belongs to the CAP family.</text>
</comment>
<dbReference type="EMBL" id="AAZO01005229">
    <property type="status" value="NOT_ANNOTATED_CDS"/>
    <property type="molecule type" value="Genomic_DNA"/>
</dbReference>
<dbReference type="KEGG" id="phu:Phum_PHUM428000"/>
<dbReference type="InterPro" id="IPR036222">
    <property type="entry name" value="CAP_N_sf"/>
</dbReference>
<keyword evidence="8" id="KW-1185">Reference proteome</keyword>
<dbReference type="GeneID" id="8230123"/>
<proteinExistence type="inferred from homology"/>
<evidence type="ECO:0000256" key="4">
    <source>
        <dbReference type="ARBA" id="ARBA00023136"/>
    </source>
</evidence>
<dbReference type="GO" id="GO:0005886">
    <property type="term" value="C:plasma membrane"/>
    <property type="evidence" value="ECO:0007669"/>
    <property type="project" value="UniProtKB-SubCell"/>
</dbReference>
<dbReference type="AlphaFoldDB" id="E0VT79"/>
<dbReference type="InterPro" id="IPR028417">
    <property type="entry name" value="CAP_CS_C"/>
</dbReference>
<dbReference type="Gene3D" id="1.25.40.330">
    <property type="entry name" value="Adenylate cyclase-associated CAP, N-terminal domain"/>
    <property type="match status" value="1"/>
</dbReference>
<dbReference type="OrthoDB" id="1601at2759"/>
<dbReference type="SUPFAM" id="SSF69340">
    <property type="entry name" value="C-terminal domain of adenylylcyclase associated protein"/>
    <property type="match status" value="1"/>
</dbReference>
<dbReference type="InterPro" id="IPR017901">
    <property type="entry name" value="C-CAP_CF_C-like"/>
</dbReference>